<dbReference type="FunFam" id="3.20.20.70:FF:000201">
    <property type="entry name" value="Hydroxymethylglutaryl-CoA lyase"/>
    <property type="match status" value="1"/>
</dbReference>
<keyword evidence="4" id="KW-0479">Metal-binding</keyword>
<feature type="domain" description="Pyruvate carboxyltransferase" evidence="7">
    <location>
        <begin position="70"/>
        <end position="347"/>
    </location>
</feature>
<dbReference type="InterPro" id="IPR043594">
    <property type="entry name" value="HMGL"/>
</dbReference>
<dbReference type="GO" id="GO:0046951">
    <property type="term" value="P:ketone body biosynthetic process"/>
    <property type="evidence" value="ECO:0007669"/>
    <property type="project" value="TreeGrafter"/>
</dbReference>
<dbReference type="EC" id="4.1.3.4" evidence="3"/>
<comment type="similarity">
    <text evidence="2">Belongs to the HMG-CoA lyase family.</text>
</comment>
<proteinExistence type="inferred from homology"/>
<comment type="pathway">
    <text evidence="1">Metabolic intermediate metabolism; (S)-3-hydroxy-3-methylglutaryl-CoA degradation; acetoacetate from (S)-3-hydroxy-3-methylglutaryl-CoA: step 1/1.</text>
</comment>
<name>A0A7S4RKX6_9STRA</name>
<evidence type="ECO:0000256" key="1">
    <source>
        <dbReference type="ARBA" id="ARBA00005143"/>
    </source>
</evidence>
<dbReference type="PROSITE" id="PS01062">
    <property type="entry name" value="HMG_COA_LYASE"/>
    <property type="match status" value="1"/>
</dbReference>
<evidence type="ECO:0000256" key="3">
    <source>
        <dbReference type="ARBA" id="ARBA00012910"/>
    </source>
</evidence>
<evidence type="ECO:0000313" key="8">
    <source>
        <dbReference type="EMBL" id="CAE4615072.1"/>
    </source>
</evidence>
<organism evidence="8">
    <name type="scientific">Ditylum brightwellii</name>
    <dbReference type="NCBI Taxonomy" id="49249"/>
    <lineage>
        <taxon>Eukaryota</taxon>
        <taxon>Sar</taxon>
        <taxon>Stramenopiles</taxon>
        <taxon>Ochrophyta</taxon>
        <taxon>Bacillariophyta</taxon>
        <taxon>Mediophyceae</taxon>
        <taxon>Lithodesmiophycidae</taxon>
        <taxon>Lithodesmiales</taxon>
        <taxon>Lithodesmiaceae</taxon>
        <taxon>Ditylum</taxon>
    </lineage>
</organism>
<evidence type="ECO:0000256" key="6">
    <source>
        <dbReference type="ARBA" id="ARBA00049877"/>
    </source>
</evidence>
<dbReference type="CDD" id="cd07938">
    <property type="entry name" value="DRE_TIM_HMGL"/>
    <property type="match status" value="1"/>
</dbReference>
<sequence length="374" mass="40630">MQHSNKIISILSKVPKNHHHRHPSSPLSSFQTFSLLVSNNPTITTIIQKSFFSSSTVTTQQQQQQQQQHIKIVEVGPRDGLQNESIFIPTPTKINFINKLINAGCNNVEVTSFVSPKVIPALEDHSEVMSEIVTTWKKQKDDGREIILSSLVPNVKGLEKACEVGAMDEVAIFGSVSETFSKKNINCSVQESITRFHNVSKITQEKNIPLRGYISCVLGCPYEGNIKPSSVAKYAEQLLELGCHEISLGDTIGVGTPKATVEMLREVKTVADTKQIAVHFHDTYGQALANIYASITEEGISVVDSSVAGLGGCPYAKGASGNVATEDVIYMLHGMGMHTGIDLDQLIEAGLYISNVLGRPTRSKVALALSTKKG</sequence>
<dbReference type="GO" id="GO:0006552">
    <property type="term" value="P:L-leucine catabolic process"/>
    <property type="evidence" value="ECO:0007669"/>
    <property type="project" value="TreeGrafter"/>
</dbReference>
<evidence type="ECO:0000256" key="5">
    <source>
        <dbReference type="ARBA" id="ARBA00023239"/>
    </source>
</evidence>
<evidence type="ECO:0000256" key="4">
    <source>
        <dbReference type="ARBA" id="ARBA00022723"/>
    </source>
</evidence>
<dbReference type="EMBL" id="HBNS01024115">
    <property type="protein sequence ID" value="CAE4615072.1"/>
    <property type="molecule type" value="Transcribed_RNA"/>
</dbReference>
<dbReference type="NCBIfam" id="NF004283">
    <property type="entry name" value="PRK05692.1"/>
    <property type="match status" value="1"/>
</dbReference>
<dbReference type="InterPro" id="IPR000891">
    <property type="entry name" value="PYR_CT"/>
</dbReference>
<dbReference type="InterPro" id="IPR000138">
    <property type="entry name" value="HMG_CoA_lyase_AS"/>
</dbReference>
<dbReference type="Gene3D" id="3.20.20.70">
    <property type="entry name" value="Aldolase class I"/>
    <property type="match status" value="1"/>
</dbReference>
<dbReference type="SUPFAM" id="SSF51569">
    <property type="entry name" value="Aldolase"/>
    <property type="match status" value="1"/>
</dbReference>
<gene>
    <name evidence="8" type="ORF">DBRI00130_LOCUS19025</name>
</gene>
<dbReference type="UniPathway" id="UPA00896">
    <property type="reaction ID" value="UER00863"/>
</dbReference>
<protein>
    <recommendedName>
        <fullName evidence="3">hydroxymethylglutaryl-CoA lyase</fullName>
        <ecNumber evidence="3">4.1.3.4</ecNumber>
    </recommendedName>
</protein>
<dbReference type="GO" id="GO:0004419">
    <property type="term" value="F:hydroxymethylglutaryl-CoA lyase activity"/>
    <property type="evidence" value="ECO:0007669"/>
    <property type="project" value="UniProtKB-EC"/>
</dbReference>
<comment type="catalytic activity">
    <reaction evidence="6">
        <text>(3S)-3-hydroxy-3-methylglutaryl-CoA = acetoacetate + acetyl-CoA</text>
        <dbReference type="Rhea" id="RHEA:24404"/>
        <dbReference type="ChEBI" id="CHEBI:13705"/>
        <dbReference type="ChEBI" id="CHEBI:43074"/>
        <dbReference type="ChEBI" id="CHEBI:57288"/>
        <dbReference type="EC" id="4.1.3.4"/>
    </reaction>
</comment>
<dbReference type="Pfam" id="PF00682">
    <property type="entry name" value="HMGL-like"/>
    <property type="match status" value="1"/>
</dbReference>
<dbReference type="PROSITE" id="PS50991">
    <property type="entry name" value="PYR_CT"/>
    <property type="match status" value="1"/>
</dbReference>
<evidence type="ECO:0000259" key="7">
    <source>
        <dbReference type="PROSITE" id="PS50991"/>
    </source>
</evidence>
<dbReference type="PANTHER" id="PTHR42738:SF7">
    <property type="entry name" value="HYDROXYMETHYLGLUTARYL-COA LYASE"/>
    <property type="match status" value="1"/>
</dbReference>
<keyword evidence="5" id="KW-0456">Lyase</keyword>
<dbReference type="GO" id="GO:0046872">
    <property type="term" value="F:metal ion binding"/>
    <property type="evidence" value="ECO:0007669"/>
    <property type="project" value="UniProtKB-KW"/>
</dbReference>
<accession>A0A7S4RKX6</accession>
<dbReference type="InterPro" id="IPR013785">
    <property type="entry name" value="Aldolase_TIM"/>
</dbReference>
<dbReference type="AlphaFoldDB" id="A0A7S4RKX6"/>
<evidence type="ECO:0000256" key="2">
    <source>
        <dbReference type="ARBA" id="ARBA00009405"/>
    </source>
</evidence>
<reference evidence="8" key="1">
    <citation type="submission" date="2021-01" db="EMBL/GenBank/DDBJ databases">
        <authorList>
            <person name="Corre E."/>
            <person name="Pelletier E."/>
            <person name="Niang G."/>
            <person name="Scheremetjew M."/>
            <person name="Finn R."/>
            <person name="Kale V."/>
            <person name="Holt S."/>
            <person name="Cochrane G."/>
            <person name="Meng A."/>
            <person name="Brown T."/>
            <person name="Cohen L."/>
        </authorList>
    </citation>
    <scope>NUCLEOTIDE SEQUENCE</scope>
    <source>
        <strain evidence="8">GSO104</strain>
    </source>
</reference>
<dbReference type="PANTHER" id="PTHR42738">
    <property type="entry name" value="HYDROXYMETHYLGLUTARYL-COA LYASE"/>
    <property type="match status" value="1"/>
</dbReference>